<evidence type="ECO:0000259" key="9">
    <source>
        <dbReference type="Pfam" id="PF01095"/>
    </source>
</evidence>
<evidence type="ECO:0000256" key="6">
    <source>
        <dbReference type="ARBA" id="ARBA00022801"/>
    </source>
</evidence>
<dbReference type="Pfam" id="PF01095">
    <property type="entry name" value="Pectinesterase"/>
    <property type="match status" value="2"/>
</dbReference>
<keyword evidence="8" id="KW-0961">Cell wall biogenesis/degradation</keyword>
<feature type="domain" description="Pectinesterase catalytic" evidence="9">
    <location>
        <begin position="81"/>
        <end position="154"/>
    </location>
</feature>
<comment type="function">
    <text evidence="8">Acts in the modification of cell walls via demethylesterification of cell wall pectin.</text>
</comment>
<dbReference type="GO" id="GO:0042545">
    <property type="term" value="P:cell wall modification"/>
    <property type="evidence" value="ECO:0007669"/>
    <property type="project" value="UniProtKB-UniRule"/>
</dbReference>
<dbReference type="PANTHER" id="PTHR31321:SF120">
    <property type="entry name" value="PECTINESTERASE 52-RELATED"/>
    <property type="match status" value="1"/>
</dbReference>
<gene>
    <name evidence="10" type="ORF">LLUT_LOCUS584</name>
    <name evidence="11" type="ORF">LLUT_LOCUS585</name>
</gene>
<dbReference type="InterPro" id="IPR018040">
    <property type="entry name" value="Pectinesterase_Tyr_AS"/>
</dbReference>
<comment type="caution">
    <text evidence="11">The sequence shown here is derived from an EMBL/GenBank/DDBJ whole genome shotgun (WGS) entry which is preliminary data.</text>
</comment>
<comment type="pathway">
    <text evidence="2 8">Glycan metabolism; pectin degradation; 2-dehydro-3-deoxy-D-gluconate from pectin: step 1/5.</text>
</comment>
<keyword evidence="5 8" id="KW-0134">Cell wall</keyword>
<evidence type="ECO:0000313" key="10">
    <source>
        <dbReference type="EMBL" id="CAL0299524.1"/>
    </source>
</evidence>
<evidence type="ECO:0000256" key="4">
    <source>
        <dbReference type="ARBA" id="ARBA00013229"/>
    </source>
</evidence>
<evidence type="ECO:0000256" key="7">
    <source>
        <dbReference type="ARBA" id="ARBA00023085"/>
    </source>
</evidence>
<dbReference type="PROSITE" id="PS00800">
    <property type="entry name" value="PECTINESTERASE_1"/>
    <property type="match status" value="1"/>
</dbReference>
<evidence type="ECO:0000313" key="12">
    <source>
        <dbReference type="Proteomes" id="UP001497480"/>
    </source>
</evidence>
<dbReference type="InterPro" id="IPR012334">
    <property type="entry name" value="Pectin_lyas_fold"/>
</dbReference>
<dbReference type="InterPro" id="IPR000070">
    <property type="entry name" value="Pectinesterase_cat"/>
</dbReference>
<keyword evidence="8" id="KW-0964">Secreted</keyword>
<evidence type="ECO:0000256" key="1">
    <source>
        <dbReference type="ARBA" id="ARBA00004191"/>
    </source>
</evidence>
<dbReference type="SUPFAM" id="SSF51126">
    <property type="entry name" value="Pectin lyase-like"/>
    <property type="match status" value="1"/>
</dbReference>
<evidence type="ECO:0000256" key="5">
    <source>
        <dbReference type="ARBA" id="ARBA00022512"/>
    </source>
</evidence>
<comment type="catalytic activity">
    <reaction evidence="8">
        <text>[(1-&gt;4)-alpha-D-galacturonosyl methyl ester](n) + n H2O = [(1-&gt;4)-alpha-D-galacturonosyl](n) + n methanol + n H(+)</text>
        <dbReference type="Rhea" id="RHEA:22380"/>
        <dbReference type="Rhea" id="RHEA-COMP:14570"/>
        <dbReference type="Rhea" id="RHEA-COMP:14573"/>
        <dbReference type="ChEBI" id="CHEBI:15377"/>
        <dbReference type="ChEBI" id="CHEBI:15378"/>
        <dbReference type="ChEBI" id="CHEBI:17790"/>
        <dbReference type="ChEBI" id="CHEBI:140522"/>
        <dbReference type="ChEBI" id="CHEBI:140523"/>
        <dbReference type="EC" id="3.1.1.11"/>
    </reaction>
</comment>
<accession>A0AAV1VRA9</accession>
<keyword evidence="6 8" id="KW-0378">Hydrolase</keyword>
<evidence type="ECO:0000313" key="11">
    <source>
        <dbReference type="EMBL" id="CAL0299525.1"/>
    </source>
</evidence>
<protein>
    <recommendedName>
        <fullName evidence="4 8">Pectinesterase</fullName>
        <ecNumber evidence="4 8">3.1.1.11</ecNumber>
    </recommendedName>
</protein>
<organism evidence="11 12">
    <name type="scientific">Lupinus luteus</name>
    <name type="common">European yellow lupine</name>
    <dbReference type="NCBI Taxonomy" id="3873"/>
    <lineage>
        <taxon>Eukaryota</taxon>
        <taxon>Viridiplantae</taxon>
        <taxon>Streptophyta</taxon>
        <taxon>Embryophyta</taxon>
        <taxon>Tracheophyta</taxon>
        <taxon>Spermatophyta</taxon>
        <taxon>Magnoliopsida</taxon>
        <taxon>eudicotyledons</taxon>
        <taxon>Gunneridae</taxon>
        <taxon>Pentapetalae</taxon>
        <taxon>rosids</taxon>
        <taxon>fabids</taxon>
        <taxon>Fabales</taxon>
        <taxon>Fabaceae</taxon>
        <taxon>Papilionoideae</taxon>
        <taxon>50 kb inversion clade</taxon>
        <taxon>genistoids sensu lato</taxon>
        <taxon>core genistoids</taxon>
        <taxon>Genisteae</taxon>
        <taxon>Lupinus</taxon>
    </lineage>
</organism>
<reference evidence="11 12" key="1">
    <citation type="submission" date="2024-03" db="EMBL/GenBank/DDBJ databases">
        <authorList>
            <person name="Martinez-Hernandez J."/>
        </authorList>
    </citation>
    <scope>NUCLEOTIDE SEQUENCE [LARGE SCALE GENOMIC DNA]</scope>
</reference>
<dbReference type="AlphaFoldDB" id="A0AAV1VRA9"/>
<keyword evidence="12" id="KW-1185">Reference proteome</keyword>
<dbReference type="EMBL" id="CAXHTB010000001">
    <property type="protein sequence ID" value="CAL0299525.1"/>
    <property type="molecule type" value="Genomic_DNA"/>
</dbReference>
<sequence length="159" mass="17653">MDCSGNQITKTITVDQSGKGDFTMIQDAIDSIKENNDQWVKVHIKAGTYKEKVEISLYKPCVFLEGEGKDVTTITYGDYDCVINATQGTSPIGFITAQARGSDNDPSGFVFRKGFVYGDGQVNLGRAYGAYSRVIYHGTYFSQVVFPQGWDPWKFSGRE</sequence>
<dbReference type="GO" id="GO:0030599">
    <property type="term" value="F:pectinesterase activity"/>
    <property type="evidence" value="ECO:0007669"/>
    <property type="project" value="UniProtKB-UniRule"/>
</dbReference>
<comment type="similarity">
    <text evidence="3">Belongs to the pectinesterase family.</text>
</comment>
<keyword evidence="7 8" id="KW-0063">Aspartyl esterase</keyword>
<dbReference type="GO" id="GO:0045490">
    <property type="term" value="P:pectin catabolic process"/>
    <property type="evidence" value="ECO:0007669"/>
    <property type="project" value="UniProtKB-UniRule"/>
</dbReference>
<dbReference type="PANTHER" id="PTHR31321">
    <property type="entry name" value="ACYL-COA THIOESTER HYDROLASE YBHC-RELATED"/>
    <property type="match status" value="1"/>
</dbReference>
<dbReference type="InterPro" id="IPR011050">
    <property type="entry name" value="Pectin_lyase_fold/virulence"/>
</dbReference>
<dbReference type="EC" id="3.1.1.11" evidence="4 8"/>
<dbReference type="EMBL" id="CAXHTB010000001">
    <property type="protein sequence ID" value="CAL0299524.1"/>
    <property type="molecule type" value="Genomic_DNA"/>
</dbReference>
<dbReference type="Gene3D" id="2.160.20.10">
    <property type="entry name" value="Single-stranded right-handed beta-helix, Pectin lyase-like"/>
    <property type="match status" value="2"/>
</dbReference>
<feature type="domain" description="Pectinesterase catalytic" evidence="9">
    <location>
        <begin position="12"/>
        <end position="76"/>
    </location>
</feature>
<evidence type="ECO:0000256" key="2">
    <source>
        <dbReference type="ARBA" id="ARBA00005184"/>
    </source>
</evidence>
<dbReference type="Proteomes" id="UP001497480">
    <property type="component" value="Unassembled WGS sequence"/>
</dbReference>
<name>A0AAV1VRA9_LUPLU</name>
<proteinExistence type="inferred from homology"/>
<evidence type="ECO:0000256" key="8">
    <source>
        <dbReference type="RuleBase" id="RU000589"/>
    </source>
</evidence>
<comment type="subcellular location">
    <subcellularLocation>
        <location evidence="1 8">Secreted</location>
        <location evidence="1 8">Cell wall</location>
    </subcellularLocation>
</comment>
<evidence type="ECO:0000256" key="3">
    <source>
        <dbReference type="ARBA" id="ARBA00008891"/>
    </source>
</evidence>